<gene>
    <name evidence="1" type="ORF">METZ01_LOCUS1028</name>
</gene>
<proteinExistence type="predicted"/>
<name>A0A381N2A2_9ZZZZ</name>
<dbReference type="EMBL" id="UINC01000055">
    <property type="protein sequence ID" value="SUZ48174.1"/>
    <property type="molecule type" value="Genomic_DNA"/>
</dbReference>
<protein>
    <submittedName>
        <fullName evidence="1">Uncharacterized protein</fullName>
    </submittedName>
</protein>
<organism evidence="1">
    <name type="scientific">marine metagenome</name>
    <dbReference type="NCBI Taxonomy" id="408172"/>
    <lineage>
        <taxon>unclassified sequences</taxon>
        <taxon>metagenomes</taxon>
        <taxon>ecological metagenomes</taxon>
    </lineage>
</organism>
<accession>A0A381N2A2</accession>
<evidence type="ECO:0000313" key="1">
    <source>
        <dbReference type="EMBL" id="SUZ48174.1"/>
    </source>
</evidence>
<feature type="non-terminal residue" evidence="1">
    <location>
        <position position="1"/>
    </location>
</feature>
<dbReference type="AlphaFoldDB" id="A0A381N2A2"/>
<reference evidence="1" key="1">
    <citation type="submission" date="2018-05" db="EMBL/GenBank/DDBJ databases">
        <authorList>
            <person name="Lanie J.A."/>
            <person name="Ng W.-L."/>
            <person name="Kazmierczak K.M."/>
            <person name="Andrzejewski T.M."/>
            <person name="Davidsen T.M."/>
            <person name="Wayne K.J."/>
            <person name="Tettelin H."/>
            <person name="Glass J.I."/>
            <person name="Rusch D."/>
            <person name="Podicherti R."/>
            <person name="Tsui H.-C.T."/>
            <person name="Winkler M.E."/>
        </authorList>
    </citation>
    <scope>NUCLEOTIDE SEQUENCE</scope>
</reference>
<sequence length="31" mass="3382">VIILHEAARLVEDDLHLVPEHAIVAIGEVLP</sequence>